<keyword evidence="1" id="KW-0812">Transmembrane</keyword>
<keyword evidence="1" id="KW-1133">Transmembrane helix</keyword>
<feature type="transmembrane region" description="Helical" evidence="1">
    <location>
        <begin position="181"/>
        <end position="206"/>
    </location>
</feature>
<evidence type="ECO:0008006" key="4">
    <source>
        <dbReference type="Google" id="ProtNLM"/>
    </source>
</evidence>
<dbReference type="GO" id="GO:0005886">
    <property type="term" value="C:plasma membrane"/>
    <property type="evidence" value="ECO:0007669"/>
    <property type="project" value="UniProtKB-SubCell"/>
</dbReference>
<evidence type="ECO:0000313" key="2">
    <source>
        <dbReference type="EMBL" id="RGQ44783.1"/>
    </source>
</evidence>
<feature type="transmembrane region" description="Helical" evidence="1">
    <location>
        <begin position="269"/>
        <end position="293"/>
    </location>
</feature>
<comment type="caution">
    <text evidence="2">The sequence shown here is derived from an EMBL/GenBank/DDBJ whole genome shotgun (WGS) entry which is preliminary data.</text>
</comment>
<keyword evidence="1" id="KW-0472">Membrane</keyword>
<dbReference type="Proteomes" id="UP000284751">
    <property type="component" value="Unassembled WGS sequence"/>
</dbReference>
<dbReference type="AlphaFoldDB" id="A0A412B198"/>
<dbReference type="EMBL" id="QRTC01000001">
    <property type="protein sequence ID" value="RGQ44783.1"/>
    <property type="molecule type" value="Genomic_DNA"/>
</dbReference>
<feature type="transmembrane region" description="Helical" evidence="1">
    <location>
        <begin position="94"/>
        <end position="115"/>
    </location>
</feature>
<evidence type="ECO:0000313" key="3">
    <source>
        <dbReference type="Proteomes" id="UP000284751"/>
    </source>
</evidence>
<proteinExistence type="predicted"/>
<dbReference type="Pfam" id="PF12679">
    <property type="entry name" value="ABC2_membrane_2"/>
    <property type="match status" value="1"/>
</dbReference>
<accession>A0A412B198</accession>
<evidence type="ECO:0000256" key="1">
    <source>
        <dbReference type="SAM" id="Phobius"/>
    </source>
</evidence>
<reference evidence="2 3" key="1">
    <citation type="submission" date="2018-08" db="EMBL/GenBank/DDBJ databases">
        <title>A genome reference for cultivated species of the human gut microbiota.</title>
        <authorList>
            <person name="Zou Y."/>
            <person name="Xue W."/>
            <person name="Luo G."/>
        </authorList>
    </citation>
    <scope>NUCLEOTIDE SEQUENCE [LARGE SCALE GENOMIC DNA]</scope>
    <source>
        <strain evidence="2 3">AF28-26</strain>
    </source>
</reference>
<feature type="transmembrane region" description="Helical" evidence="1">
    <location>
        <begin position="218"/>
        <end position="249"/>
    </location>
</feature>
<gene>
    <name evidence="2" type="ORF">DWY99_00355</name>
</gene>
<organism evidence="2 3">
    <name type="scientific">[Clostridium] leptum</name>
    <dbReference type="NCBI Taxonomy" id="1535"/>
    <lineage>
        <taxon>Bacteria</taxon>
        <taxon>Bacillati</taxon>
        <taxon>Bacillota</taxon>
        <taxon>Clostridia</taxon>
        <taxon>Eubacteriales</taxon>
        <taxon>Oscillospiraceae</taxon>
        <taxon>Oscillospiraceae incertae sedis</taxon>
    </lineage>
</organism>
<dbReference type="GO" id="GO:0140359">
    <property type="term" value="F:ABC-type transporter activity"/>
    <property type="evidence" value="ECO:0007669"/>
    <property type="project" value="InterPro"/>
</dbReference>
<sequence>MPLYGFTKKSWNRRPRIMPKVFSLPIFTKEFRRSIPSVILWFLISGGLLVLALYSFSAVAQTDFADRLQETLSAFPEELLAEFQLDNLPELSEFLTYFALTSHCVFAVGCLFACYRGCRSMVKLESHQSIVLIYAQPISRGSILISSFASQALALLIYNLGLWGVSYGMAALQPDFDAASFALACLFLYFSYFMVEVMYLAIGYLLSVFLSHSSQASAAAFAVLLASLLLGIVGGALPALGWMLLLSPYHYINTGLVLESAMLGAPAGVFPYAPICLIFSLILGALACVRYYFKDFNV</sequence>
<feature type="transmembrane region" description="Helical" evidence="1">
    <location>
        <begin position="143"/>
        <end position="161"/>
    </location>
</feature>
<protein>
    <recommendedName>
        <fullName evidence="4">ABC transporter permease</fullName>
    </recommendedName>
</protein>
<name>A0A412B198_9FIRM</name>